<evidence type="ECO:0000313" key="2">
    <source>
        <dbReference type="Proteomes" id="UP000000768"/>
    </source>
</evidence>
<dbReference type="Proteomes" id="UP000000768">
    <property type="component" value="Chromosome 2"/>
</dbReference>
<gene>
    <name evidence="1" type="ORF">SORBI_3002G426501</name>
</gene>
<dbReference type="InParanoid" id="A0A1W0W821"/>
<proteinExistence type="predicted"/>
<organism evidence="1 2">
    <name type="scientific">Sorghum bicolor</name>
    <name type="common">Sorghum</name>
    <name type="synonym">Sorghum vulgare</name>
    <dbReference type="NCBI Taxonomy" id="4558"/>
    <lineage>
        <taxon>Eukaryota</taxon>
        <taxon>Viridiplantae</taxon>
        <taxon>Streptophyta</taxon>
        <taxon>Embryophyta</taxon>
        <taxon>Tracheophyta</taxon>
        <taxon>Spermatophyta</taxon>
        <taxon>Magnoliopsida</taxon>
        <taxon>Liliopsida</taxon>
        <taxon>Poales</taxon>
        <taxon>Poaceae</taxon>
        <taxon>PACMAD clade</taxon>
        <taxon>Panicoideae</taxon>
        <taxon>Andropogonodae</taxon>
        <taxon>Andropogoneae</taxon>
        <taxon>Sorghinae</taxon>
        <taxon>Sorghum</taxon>
    </lineage>
</organism>
<dbReference type="Gramene" id="OQU90539">
    <property type="protein sequence ID" value="OQU90539"/>
    <property type="gene ID" value="SORBI_3002G426501"/>
</dbReference>
<protein>
    <submittedName>
        <fullName evidence="1">Uncharacterized protein</fullName>
    </submittedName>
</protein>
<name>A0A1W0W821_SORBI</name>
<reference evidence="1 2" key="1">
    <citation type="journal article" date="2009" name="Nature">
        <title>The Sorghum bicolor genome and the diversification of grasses.</title>
        <authorList>
            <person name="Paterson A.H."/>
            <person name="Bowers J.E."/>
            <person name="Bruggmann R."/>
            <person name="Dubchak I."/>
            <person name="Grimwood J."/>
            <person name="Gundlach H."/>
            <person name="Haberer G."/>
            <person name="Hellsten U."/>
            <person name="Mitros T."/>
            <person name="Poliakov A."/>
            <person name="Schmutz J."/>
            <person name="Spannagl M."/>
            <person name="Tang H."/>
            <person name="Wang X."/>
            <person name="Wicker T."/>
            <person name="Bharti A.K."/>
            <person name="Chapman J."/>
            <person name="Feltus F.A."/>
            <person name="Gowik U."/>
            <person name="Grigoriev I.V."/>
            <person name="Lyons E."/>
            <person name="Maher C.A."/>
            <person name="Martis M."/>
            <person name="Narechania A."/>
            <person name="Otillar R.P."/>
            <person name="Penning B.W."/>
            <person name="Salamov A.A."/>
            <person name="Wang Y."/>
            <person name="Zhang L."/>
            <person name="Carpita N.C."/>
            <person name="Freeling M."/>
            <person name="Gingle A.R."/>
            <person name="Hash C.T."/>
            <person name="Keller B."/>
            <person name="Klein P."/>
            <person name="Kresovich S."/>
            <person name="McCann M.C."/>
            <person name="Ming R."/>
            <person name="Peterson D.G."/>
            <person name="Mehboob-ur-Rahman"/>
            <person name="Ware D."/>
            <person name="Westhoff P."/>
            <person name="Mayer K.F."/>
            <person name="Messing J."/>
            <person name="Rokhsar D.S."/>
        </authorList>
    </citation>
    <scope>NUCLEOTIDE SEQUENCE [LARGE SCALE GENOMIC DNA]</scope>
    <source>
        <strain evidence="2">cv. BTx623</strain>
    </source>
</reference>
<dbReference type="EMBL" id="CM000761">
    <property type="protein sequence ID" value="OQU90539.1"/>
    <property type="molecule type" value="Genomic_DNA"/>
</dbReference>
<keyword evidence="2" id="KW-1185">Reference proteome</keyword>
<dbReference type="AlphaFoldDB" id="A0A1W0W821"/>
<sequence>MGALRVRVDRTRSARPGPSCSRLPFRLRLQPLLAALSTLSRFTHIQDLTKIV</sequence>
<evidence type="ECO:0000313" key="1">
    <source>
        <dbReference type="EMBL" id="OQU90539.1"/>
    </source>
</evidence>
<reference evidence="2" key="2">
    <citation type="journal article" date="2018" name="Plant J.">
        <title>The Sorghum bicolor reference genome: improved assembly, gene annotations, a transcriptome atlas, and signatures of genome organization.</title>
        <authorList>
            <person name="McCormick R.F."/>
            <person name="Truong S.K."/>
            <person name="Sreedasyam A."/>
            <person name="Jenkins J."/>
            <person name="Shu S."/>
            <person name="Sims D."/>
            <person name="Kennedy M."/>
            <person name="Amirebrahimi M."/>
            <person name="Weers B.D."/>
            <person name="McKinley B."/>
            <person name="Mattison A."/>
            <person name="Morishige D.T."/>
            <person name="Grimwood J."/>
            <person name="Schmutz J."/>
            <person name="Mullet J.E."/>
        </authorList>
    </citation>
    <scope>NUCLEOTIDE SEQUENCE [LARGE SCALE GENOMIC DNA]</scope>
    <source>
        <strain evidence="2">cv. BTx623</strain>
    </source>
</reference>
<accession>A0A1W0W821</accession>